<dbReference type="AlphaFoldDB" id="A0A4R8MWK0"/>
<organism evidence="1 2">
    <name type="scientific">Leptospira meyeri</name>
    <dbReference type="NCBI Taxonomy" id="29508"/>
    <lineage>
        <taxon>Bacteria</taxon>
        <taxon>Pseudomonadati</taxon>
        <taxon>Spirochaetota</taxon>
        <taxon>Spirochaetia</taxon>
        <taxon>Leptospirales</taxon>
        <taxon>Leptospiraceae</taxon>
        <taxon>Leptospira</taxon>
    </lineage>
</organism>
<dbReference type="GeneID" id="79825656"/>
<dbReference type="EMBL" id="SORO01000001">
    <property type="protein sequence ID" value="TDY71336.1"/>
    <property type="molecule type" value="Genomic_DNA"/>
</dbReference>
<reference evidence="1 2" key="1">
    <citation type="submission" date="2019-03" db="EMBL/GenBank/DDBJ databases">
        <title>Genomic Encyclopedia of Archaeal and Bacterial Type Strains, Phase II (KMG-II): from individual species to whole genera.</title>
        <authorList>
            <person name="Goeker M."/>
        </authorList>
    </citation>
    <scope>NUCLEOTIDE SEQUENCE [LARGE SCALE GENOMIC DNA]</scope>
    <source>
        <strain evidence="1 2">DSM 21537</strain>
    </source>
</reference>
<dbReference type="NCBIfam" id="NF047513">
    <property type="entry name" value="LIC_13246_fam"/>
    <property type="match status" value="1"/>
</dbReference>
<evidence type="ECO:0000313" key="2">
    <source>
        <dbReference type="Proteomes" id="UP000294684"/>
    </source>
</evidence>
<dbReference type="RefSeq" id="WP_040917691.1">
    <property type="nucleotide sequence ID" value="NZ_SORO01000001.1"/>
</dbReference>
<dbReference type="OrthoDB" id="329464at2"/>
<name>A0A4R8MWK0_LEPME</name>
<sequence length="112" mass="13596">MEDFKVRIFNIEEKNRFQSILKILNNYYKQNSKNDVHSEKRERIAHFKPDKFTLMVKYLGDFSYEINCESEEINYSWIHIDSISDERIRIKELGIQDHPIFEIDCLGDIFMQ</sequence>
<keyword evidence="2" id="KW-1185">Reference proteome</keyword>
<comment type="caution">
    <text evidence="1">The sequence shown here is derived from an EMBL/GenBank/DDBJ whole genome shotgun (WGS) entry which is preliminary data.</text>
</comment>
<accession>A0A4R8MWK0</accession>
<proteinExistence type="predicted"/>
<protein>
    <submittedName>
        <fullName evidence="1">Uncharacterized protein</fullName>
    </submittedName>
</protein>
<evidence type="ECO:0000313" key="1">
    <source>
        <dbReference type="EMBL" id="TDY71336.1"/>
    </source>
</evidence>
<gene>
    <name evidence="1" type="ORF">CLV96_0298</name>
</gene>
<dbReference type="Proteomes" id="UP000294684">
    <property type="component" value="Unassembled WGS sequence"/>
</dbReference>